<gene>
    <name evidence="17" type="ORF">BLS_009785</name>
    <name evidence="16" type="ORF">EG327_009680</name>
    <name evidence="15" type="ORF">EG328_010278</name>
</gene>
<dbReference type="Proteomes" id="UP000433883">
    <property type="component" value="Unassembled WGS sequence"/>
</dbReference>
<keyword evidence="8" id="KW-0288">FMN</keyword>
<dbReference type="GO" id="GO:0106430">
    <property type="term" value="F:dihydroorotate dehydrogenase (quinone) activity"/>
    <property type="evidence" value="ECO:0007669"/>
    <property type="project" value="UniProtKB-EC"/>
</dbReference>
<dbReference type="PROSITE" id="PS00911">
    <property type="entry name" value="DHODEHASE_1"/>
    <property type="match status" value="1"/>
</dbReference>
<dbReference type="UniPathway" id="UPA00070">
    <property type="reaction ID" value="UER00946"/>
</dbReference>
<dbReference type="PANTHER" id="PTHR48109">
    <property type="entry name" value="DIHYDROOROTATE DEHYDROGENASE (QUINONE), MITOCHONDRIAL-RELATED"/>
    <property type="match status" value="1"/>
</dbReference>
<dbReference type="GO" id="GO:0044205">
    <property type="term" value="P:'de novo' UMP biosynthetic process"/>
    <property type="evidence" value="ECO:0007669"/>
    <property type="project" value="UniProtKB-UniPathway"/>
</dbReference>
<sequence length="594" mass="62992">MTIRAPPVRLLCQAVRPIIRNAPLHATRNASTSSNPPLNRARNLIYGSAALAAVSLGFIYVTDTRASVHEHIAPPVLRLLFPDAEDAHHAGTRALKELYTFGAHPRERGAGDSDGKLSVEAFGHILANPIGISGGLDKNAEIIDPLLALGPAVVEVGGITPLPQAGNPQPRVFRIASQNALINRYGLNSEGADVVAMRLRQRVREYAYSHDFGIDENAERLVLDGQTGVPPGSLVPGRLLAVQIAKNKLTPDTDLDAVVWDHVYCVDRLGKYADILVVNVSSPNTPGLRSLQSKKPLTQILSAVVNAANAVDRKTKPVVMVKVSPDEDSETQIQGIVDAVYESGVSGVIVGNTTMKRPAASPAGYILPEKDGRALLETGGYSGPQLFSRTKALVAKYRKALDDGPSENPLESPPPSKPSQPAAPSAPDHPESSVVEKIEASVKRDEANLKPMDDKSATGQGHRGRELHTGLELPERSSENHPIIRLPERNNPLSSSDNKTSDVPAPVAINTQTPSEHSDPAPASQASGRSKAFATAPKVIFASGGITTGEEALEVLNAGASVAMMYTGIVYGGVGTVGRVKSEMRKVIDGQSKK</sequence>
<evidence type="ECO:0000313" key="19">
    <source>
        <dbReference type="Proteomes" id="UP000490939"/>
    </source>
</evidence>
<evidence type="ECO:0000256" key="3">
    <source>
        <dbReference type="ARBA" id="ARBA00005161"/>
    </source>
</evidence>
<dbReference type="GO" id="GO:0005743">
    <property type="term" value="C:mitochondrial inner membrane"/>
    <property type="evidence" value="ECO:0007669"/>
    <property type="project" value="TreeGrafter"/>
</dbReference>
<feature type="region of interest" description="Disordered" evidence="13">
    <location>
        <begin position="402"/>
        <end position="530"/>
    </location>
</feature>
<dbReference type="InterPro" id="IPR013785">
    <property type="entry name" value="Aldolase_TIM"/>
</dbReference>
<dbReference type="PANTHER" id="PTHR48109:SF4">
    <property type="entry name" value="DIHYDROOROTATE DEHYDROGENASE (QUINONE), MITOCHONDRIAL"/>
    <property type="match status" value="1"/>
</dbReference>
<comment type="subcellular location">
    <subcellularLocation>
        <location evidence="2">Membrane</location>
    </subcellularLocation>
</comment>
<feature type="compositionally biased region" description="Basic and acidic residues" evidence="13">
    <location>
        <begin position="428"/>
        <end position="456"/>
    </location>
</feature>
<keyword evidence="10" id="KW-0472">Membrane</keyword>
<dbReference type="Pfam" id="PF01180">
    <property type="entry name" value="DHO_dh"/>
    <property type="match status" value="2"/>
</dbReference>
<feature type="domain" description="Dihydroorotate dehydrogenase catalytic" evidence="14">
    <location>
        <begin position="539"/>
        <end position="587"/>
    </location>
</feature>
<evidence type="ECO:0000256" key="6">
    <source>
        <dbReference type="ARBA" id="ARBA00017599"/>
    </source>
</evidence>
<dbReference type="Gene3D" id="3.20.20.70">
    <property type="entry name" value="Aldolase class I"/>
    <property type="match status" value="2"/>
</dbReference>
<evidence type="ECO:0000313" key="18">
    <source>
        <dbReference type="Proteomes" id="UP000447873"/>
    </source>
</evidence>
<dbReference type="InterPro" id="IPR005720">
    <property type="entry name" value="Dihydroorotate_DH_cat"/>
</dbReference>
<dbReference type="FunFam" id="3.20.20.70:FF:000242">
    <property type="entry name" value="Dihydroorotate reductase PyrE"/>
    <property type="match status" value="1"/>
</dbReference>
<dbReference type="GO" id="GO:0006207">
    <property type="term" value="P:'de novo' pyrimidine nucleobase biosynthetic process"/>
    <property type="evidence" value="ECO:0007669"/>
    <property type="project" value="InterPro"/>
</dbReference>
<evidence type="ECO:0000256" key="12">
    <source>
        <dbReference type="ARBA" id="ARBA00048639"/>
    </source>
</evidence>
<reference evidence="15 18" key="1">
    <citation type="submission" date="2018-12" db="EMBL/GenBank/DDBJ databases">
        <title>Venturia inaequalis Genome Resource.</title>
        <authorList>
            <person name="Lichtner F.J."/>
        </authorList>
    </citation>
    <scope>NUCLEOTIDE SEQUENCE [LARGE SCALE GENOMIC DNA]</scope>
    <source>
        <strain evidence="15 18">120213</strain>
        <strain evidence="17">Bline_iso_100314</strain>
        <strain evidence="16 19">DMI_063113</strain>
    </source>
</reference>
<evidence type="ECO:0000256" key="13">
    <source>
        <dbReference type="SAM" id="MobiDB-lite"/>
    </source>
</evidence>
<dbReference type="Proteomes" id="UP000447873">
    <property type="component" value="Unassembled WGS sequence"/>
</dbReference>
<dbReference type="InterPro" id="IPR050074">
    <property type="entry name" value="DHO_dehydrogenase"/>
</dbReference>
<dbReference type="CDD" id="cd04738">
    <property type="entry name" value="DHOD_2_like"/>
    <property type="match status" value="1"/>
</dbReference>
<evidence type="ECO:0000256" key="5">
    <source>
        <dbReference type="ARBA" id="ARBA00012791"/>
    </source>
</evidence>
<dbReference type="EC" id="1.3.5.2" evidence="5"/>
<dbReference type="AlphaFoldDB" id="A0A8H3U7E0"/>
<evidence type="ECO:0000256" key="4">
    <source>
        <dbReference type="ARBA" id="ARBA00005359"/>
    </source>
</evidence>
<evidence type="ECO:0000256" key="2">
    <source>
        <dbReference type="ARBA" id="ARBA00004370"/>
    </source>
</evidence>
<comment type="cofactor">
    <cofactor evidence="1">
        <name>FMN</name>
        <dbReference type="ChEBI" id="CHEBI:58210"/>
    </cofactor>
</comment>
<comment type="caution">
    <text evidence="15">The sequence shown here is derived from an EMBL/GenBank/DDBJ whole genome shotgun (WGS) entry which is preliminary data.</text>
</comment>
<organism evidence="15 18">
    <name type="scientific">Venturia inaequalis</name>
    <name type="common">Apple scab fungus</name>
    <dbReference type="NCBI Taxonomy" id="5025"/>
    <lineage>
        <taxon>Eukaryota</taxon>
        <taxon>Fungi</taxon>
        <taxon>Dikarya</taxon>
        <taxon>Ascomycota</taxon>
        <taxon>Pezizomycotina</taxon>
        <taxon>Dothideomycetes</taxon>
        <taxon>Pleosporomycetidae</taxon>
        <taxon>Venturiales</taxon>
        <taxon>Venturiaceae</taxon>
        <taxon>Venturia</taxon>
    </lineage>
</organism>
<dbReference type="Proteomes" id="UP000490939">
    <property type="component" value="Unassembled WGS sequence"/>
</dbReference>
<evidence type="ECO:0000256" key="11">
    <source>
        <dbReference type="ARBA" id="ARBA00031623"/>
    </source>
</evidence>
<feature type="compositionally biased region" description="Basic and acidic residues" evidence="13">
    <location>
        <begin position="463"/>
        <end position="479"/>
    </location>
</feature>
<evidence type="ECO:0000256" key="7">
    <source>
        <dbReference type="ARBA" id="ARBA00022630"/>
    </source>
</evidence>
<comment type="pathway">
    <text evidence="3">Pyrimidine metabolism; UMP biosynthesis via de novo pathway; orotate from (S)-dihydroorotate (quinone route): step 1/1.</text>
</comment>
<name>A0A8H3U7E0_VENIN</name>
<comment type="catalytic activity">
    <reaction evidence="12">
        <text>(S)-dihydroorotate + a quinone = orotate + a quinol</text>
        <dbReference type="Rhea" id="RHEA:30187"/>
        <dbReference type="ChEBI" id="CHEBI:24646"/>
        <dbReference type="ChEBI" id="CHEBI:30839"/>
        <dbReference type="ChEBI" id="CHEBI:30864"/>
        <dbReference type="ChEBI" id="CHEBI:132124"/>
        <dbReference type="EC" id="1.3.5.2"/>
    </reaction>
</comment>
<evidence type="ECO:0000256" key="8">
    <source>
        <dbReference type="ARBA" id="ARBA00022643"/>
    </source>
</evidence>
<protein>
    <recommendedName>
        <fullName evidence="6">Dihydroorotate dehydrogenase (quinone), mitochondrial</fullName>
        <ecNumber evidence="5">1.3.5.2</ecNumber>
    </recommendedName>
    <alternativeName>
        <fullName evidence="11">Dihydroorotate oxidase</fullName>
    </alternativeName>
</protein>
<dbReference type="SUPFAM" id="SSF51395">
    <property type="entry name" value="FMN-linked oxidoreductases"/>
    <property type="match status" value="2"/>
</dbReference>
<feature type="domain" description="Dihydroorotate dehydrogenase catalytic" evidence="14">
    <location>
        <begin position="117"/>
        <end position="401"/>
    </location>
</feature>
<evidence type="ECO:0000256" key="9">
    <source>
        <dbReference type="ARBA" id="ARBA00023002"/>
    </source>
</evidence>
<dbReference type="InterPro" id="IPR001295">
    <property type="entry name" value="Dihydroorotate_DH_CS"/>
</dbReference>
<accession>A0A8H3U7E0</accession>
<dbReference type="EMBL" id="WNWQ01000092">
    <property type="protein sequence ID" value="KAE9979478.1"/>
    <property type="molecule type" value="Genomic_DNA"/>
</dbReference>
<evidence type="ECO:0000256" key="10">
    <source>
        <dbReference type="ARBA" id="ARBA00023136"/>
    </source>
</evidence>
<proteinExistence type="inferred from homology"/>
<dbReference type="InterPro" id="IPR005719">
    <property type="entry name" value="Dihydroorotate_DH_2"/>
</dbReference>
<evidence type="ECO:0000259" key="14">
    <source>
        <dbReference type="Pfam" id="PF01180"/>
    </source>
</evidence>
<keyword evidence="7" id="KW-0285">Flavoprotein</keyword>
<evidence type="ECO:0000313" key="17">
    <source>
        <dbReference type="EMBL" id="KAE9979478.1"/>
    </source>
</evidence>
<dbReference type="EMBL" id="WNWR01000655">
    <property type="protein sequence ID" value="KAE9971919.1"/>
    <property type="molecule type" value="Genomic_DNA"/>
</dbReference>
<keyword evidence="19" id="KW-1185">Reference proteome</keyword>
<keyword evidence="9" id="KW-0560">Oxidoreductase</keyword>
<dbReference type="EMBL" id="WNWS01000666">
    <property type="protein sequence ID" value="KAE9964670.1"/>
    <property type="molecule type" value="Genomic_DNA"/>
</dbReference>
<comment type="similarity">
    <text evidence="4">Belongs to the dihydroorotate dehydrogenase family. Type 2 subfamily.</text>
</comment>
<evidence type="ECO:0000313" key="16">
    <source>
        <dbReference type="EMBL" id="KAE9971919.1"/>
    </source>
</evidence>
<evidence type="ECO:0000256" key="1">
    <source>
        <dbReference type="ARBA" id="ARBA00001917"/>
    </source>
</evidence>
<evidence type="ECO:0000313" key="15">
    <source>
        <dbReference type="EMBL" id="KAE9964670.1"/>
    </source>
</evidence>